<organism evidence="2 3">
    <name type="scientific">Mycena rosella</name>
    <name type="common">Pink bonnet</name>
    <name type="synonym">Agaricus rosellus</name>
    <dbReference type="NCBI Taxonomy" id="1033263"/>
    <lineage>
        <taxon>Eukaryota</taxon>
        <taxon>Fungi</taxon>
        <taxon>Dikarya</taxon>
        <taxon>Basidiomycota</taxon>
        <taxon>Agaricomycotina</taxon>
        <taxon>Agaricomycetes</taxon>
        <taxon>Agaricomycetidae</taxon>
        <taxon>Agaricales</taxon>
        <taxon>Marasmiineae</taxon>
        <taxon>Mycenaceae</taxon>
        <taxon>Mycena</taxon>
    </lineage>
</organism>
<keyword evidence="3" id="KW-1185">Reference proteome</keyword>
<comment type="caution">
    <text evidence="2">The sequence shown here is derived from an EMBL/GenBank/DDBJ whole genome shotgun (WGS) entry which is preliminary data.</text>
</comment>
<dbReference type="Proteomes" id="UP001221757">
    <property type="component" value="Unassembled WGS sequence"/>
</dbReference>
<feature type="domain" description="DUF6589" evidence="1">
    <location>
        <begin position="45"/>
        <end position="367"/>
    </location>
</feature>
<evidence type="ECO:0000313" key="2">
    <source>
        <dbReference type="EMBL" id="KAJ7696312.1"/>
    </source>
</evidence>
<accession>A0AAD7DP09</accession>
<name>A0AAD7DP09_MYCRO</name>
<gene>
    <name evidence="2" type="ORF">B0H17DRAFT_1131089</name>
</gene>
<dbReference type="EMBL" id="JARKIE010000035">
    <property type="protein sequence ID" value="KAJ7696312.1"/>
    <property type="molecule type" value="Genomic_DNA"/>
</dbReference>
<evidence type="ECO:0000259" key="1">
    <source>
        <dbReference type="Pfam" id="PF20231"/>
    </source>
</evidence>
<dbReference type="Pfam" id="PF20231">
    <property type="entry name" value="DUF6589"/>
    <property type="match status" value="1"/>
</dbReference>
<sequence>MTRSGPKRKVHPQITNVIEQKIFSTLPLEMKPLQEHMLPVLDWSPEDVLPSLKSAAQLSGNCFWQLKCLVLEFLPGVLDALRKRLEECPVVNQIPLHQTEQYPMPAMKLDESTLDDTIEVMETIVRIVMEINDKQLKAHGLMVGDGDLLTHALKDKLESARRNSTTPIAGMQASLGRWGLFHSQMAGGQLTINEHWSTPNLLWPGGLWWEHNKLLERKPMAAGWGGKKATEWKPAHELIHILLPAHIFDGFRSYCRHENLEEWAKTTTYSEFEAVAKTVSDELFSTAALDKIRAHPVQNITLENTILSNHDTLFYVKFGPAIKKGDIGRVLNVLGIWMVMMHSPKTMPRYADATFERLVKPKSFPPKLQ</sequence>
<evidence type="ECO:0000313" key="3">
    <source>
        <dbReference type="Proteomes" id="UP001221757"/>
    </source>
</evidence>
<dbReference type="AlphaFoldDB" id="A0AAD7DP09"/>
<reference evidence="2" key="1">
    <citation type="submission" date="2023-03" db="EMBL/GenBank/DDBJ databases">
        <title>Massive genome expansion in bonnet fungi (Mycena s.s.) driven by repeated elements and novel gene families across ecological guilds.</title>
        <authorList>
            <consortium name="Lawrence Berkeley National Laboratory"/>
            <person name="Harder C.B."/>
            <person name="Miyauchi S."/>
            <person name="Viragh M."/>
            <person name="Kuo A."/>
            <person name="Thoen E."/>
            <person name="Andreopoulos B."/>
            <person name="Lu D."/>
            <person name="Skrede I."/>
            <person name="Drula E."/>
            <person name="Henrissat B."/>
            <person name="Morin E."/>
            <person name="Kohler A."/>
            <person name="Barry K."/>
            <person name="LaButti K."/>
            <person name="Morin E."/>
            <person name="Salamov A."/>
            <person name="Lipzen A."/>
            <person name="Mereny Z."/>
            <person name="Hegedus B."/>
            <person name="Baldrian P."/>
            <person name="Stursova M."/>
            <person name="Weitz H."/>
            <person name="Taylor A."/>
            <person name="Grigoriev I.V."/>
            <person name="Nagy L.G."/>
            <person name="Martin F."/>
            <person name="Kauserud H."/>
        </authorList>
    </citation>
    <scope>NUCLEOTIDE SEQUENCE</scope>
    <source>
        <strain evidence="2">CBHHK067</strain>
    </source>
</reference>
<protein>
    <recommendedName>
        <fullName evidence="1">DUF6589 domain-containing protein</fullName>
    </recommendedName>
</protein>
<dbReference type="InterPro" id="IPR046496">
    <property type="entry name" value="DUF6589"/>
</dbReference>
<proteinExistence type="predicted"/>